<name>A0A2V1DN15_9PLEO</name>
<feature type="region of interest" description="Disordered" evidence="7">
    <location>
        <begin position="27"/>
        <end position="97"/>
    </location>
</feature>
<dbReference type="AlphaFoldDB" id="A0A2V1DN15"/>
<reference evidence="9 10" key="1">
    <citation type="journal article" date="2018" name="Sci. Rep.">
        <title>Comparative genomics provides insights into the lifestyle and reveals functional heterogeneity of dark septate endophytic fungi.</title>
        <authorList>
            <person name="Knapp D.G."/>
            <person name="Nemeth J.B."/>
            <person name="Barry K."/>
            <person name="Hainaut M."/>
            <person name="Henrissat B."/>
            <person name="Johnson J."/>
            <person name="Kuo A."/>
            <person name="Lim J.H.P."/>
            <person name="Lipzen A."/>
            <person name="Nolan M."/>
            <person name="Ohm R.A."/>
            <person name="Tamas L."/>
            <person name="Grigoriev I.V."/>
            <person name="Spatafora J.W."/>
            <person name="Nagy L.G."/>
            <person name="Kovacs G.M."/>
        </authorList>
    </citation>
    <scope>NUCLEOTIDE SEQUENCE [LARGE SCALE GENOMIC DNA]</scope>
    <source>
        <strain evidence="9 10">DSE2036</strain>
    </source>
</reference>
<feature type="domain" description="Exonuclease" evidence="8">
    <location>
        <begin position="353"/>
        <end position="513"/>
    </location>
</feature>
<keyword evidence="3" id="KW-0540">Nuclease</keyword>
<comment type="similarity">
    <text evidence="2">Belongs to the REXO1/REXO3 family.</text>
</comment>
<keyword evidence="4" id="KW-0378">Hydrolase</keyword>
<evidence type="ECO:0000259" key="8">
    <source>
        <dbReference type="SMART" id="SM00479"/>
    </source>
</evidence>
<proteinExistence type="inferred from homology"/>
<evidence type="ECO:0000256" key="5">
    <source>
        <dbReference type="ARBA" id="ARBA00022839"/>
    </source>
</evidence>
<evidence type="ECO:0000256" key="7">
    <source>
        <dbReference type="SAM" id="MobiDB-lite"/>
    </source>
</evidence>
<keyword evidence="5" id="KW-0269">Exonuclease</keyword>
<evidence type="ECO:0000313" key="9">
    <source>
        <dbReference type="EMBL" id="PVH99480.1"/>
    </source>
</evidence>
<dbReference type="PANTHER" id="PTHR12801:SF115">
    <property type="entry name" value="FI18136P1-RELATED"/>
    <property type="match status" value="1"/>
</dbReference>
<protein>
    <recommendedName>
        <fullName evidence="8">Exonuclease domain-containing protein</fullName>
    </recommendedName>
</protein>
<feature type="region of interest" description="Disordered" evidence="7">
    <location>
        <begin position="169"/>
        <end position="188"/>
    </location>
</feature>
<dbReference type="OrthoDB" id="206335at2759"/>
<dbReference type="Gene3D" id="3.30.420.10">
    <property type="entry name" value="Ribonuclease H-like superfamily/Ribonuclease H"/>
    <property type="match status" value="1"/>
</dbReference>
<dbReference type="SUPFAM" id="SSF53098">
    <property type="entry name" value="Ribonuclease H-like"/>
    <property type="match status" value="1"/>
</dbReference>
<evidence type="ECO:0000256" key="1">
    <source>
        <dbReference type="ARBA" id="ARBA00004123"/>
    </source>
</evidence>
<feature type="compositionally biased region" description="Basic and acidic residues" evidence="7">
    <location>
        <begin position="248"/>
        <end position="263"/>
    </location>
</feature>
<dbReference type="GO" id="GO:0005634">
    <property type="term" value="C:nucleus"/>
    <property type="evidence" value="ECO:0007669"/>
    <property type="project" value="UniProtKB-SubCell"/>
</dbReference>
<evidence type="ECO:0000256" key="3">
    <source>
        <dbReference type="ARBA" id="ARBA00022722"/>
    </source>
</evidence>
<evidence type="ECO:0000256" key="6">
    <source>
        <dbReference type="ARBA" id="ARBA00023242"/>
    </source>
</evidence>
<evidence type="ECO:0000313" key="10">
    <source>
        <dbReference type="Proteomes" id="UP000244855"/>
    </source>
</evidence>
<feature type="compositionally biased region" description="Basic and acidic residues" evidence="7">
    <location>
        <begin position="57"/>
        <end position="66"/>
    </location>
</feature>
<dbReference type="SMART" id="SM00479">
    <property type="entry name" value="EXOIII"/>
    <property type="match status" value="1"/>
</dbReference>
<keyword evidence="10" id="KW-1185">Reference proteome</keyword>
<sequence>MAKRKRDIPDEEPADFGLGATLAHLKDSESASSQMKKAADGDNEGWTVVGPKKRRKAEGEAQHEEELPAGTHNTHKTNRQSDREARRKERKLERNYPAIEHAPQARIQSFVKITDLQALALYILAEGVAPQWVAIRNRASIRQVVMLMVPGLEMGMFSGKIPLEGDAHAVDAPKDTDHDGEKPRRLTVDPDDYYPIKLKSHKMPAALQPLSEVFPHVWPIRAQADYRGDTLLRLHSPIHTMLMSQIPKSREEKQLKKSKDHKGPLPQSAKHWENKRTPITEYIASLAEQQENEYVVHPAWFSNPEAKASAYESRKTARQTSEHGWVDTNVTSLEDGEVIADEMESGSVTAGRHVLAVDCEMCKSEQDEHVLTRISITDWDGTVVMDKLVKPDVPIKDYLTQFSGITPAMLQDVTTTLRDIQQELLELVTPRTILVGHSLNSDLNALKLTHPFLIDTGILFPHVRGPPYKQSLKWLAQKFLQKEIQKGVDGHNSIEDARTALNLVKQKCERGPAWGTNETNAESIFKRLGRANRPQSGGGTRAGAVVDWGEPNRGHGAQAQMSIACQSDEEVAQGIQHALSGQSQNKEGISEKVDFVWGRLRELELARGWWDDGRTSEDVEAMRQSALARLGLGENAKDKREAEEVSGAALGHVVSQTVDRIAQIYDALPRCTALIVYSGTGDPREVRRLQNMHQTYRREFATKNWDKLSVQWTDTEVQALSTACKRARKGIGFMVVK</sequence>
<keyword evidence="6" id="KW-0539">Nucleus</keyword>
<feature type="region of interest" description="Disordered" evidence="7">
    <location>
        <begin position="1"/>
        <end position="20"/>
    </location>
</feature>
<dbReference type="Proteomes" id="UP000244855">
    <property type="component" value="Unassembled WGS sequence"/>
</dbReference>
<evidence type="ECO:0000256" key="4">
    <source>
        <dbReference type="ARBA" id="ARBA00022801"/>
    </source>
</evidence>
<dbReference type="GO" id="GO:0003676">
    <property type="term" value="F:nucleic acid binding"/>
    <property type="evidence" value="ECO:0007669"/>
    <property type="project" value="InterPro"/>
</dbReference>
<dbReference type="CDD" id="cd06145">
    <property type="entry name" value="REX1_like"/>
    <property type="match status" value="1"/>
</dbReference>
<dbReference type="EMBL" id="KZ805391">
    <property type="protein sequence ID" value="PVH99480.1"/>
    <property type="molecule type" value="Genomic_DNA"/>
</dbReference>
<dbReference type="PANTHER" id="PTHR12801">
    <property type="entry name" value="RNA EXONUCLEASE REXO1 / RECO3 FAMILY MEMBER-RELATED"/>
    <property type="match status" value="1"/>
</dbReference>
<dbReference type="InterPro" id="IPR036397">
    <property type="entry name" value="RNaseH_sf"/>
</dbReference>
<feature type="compositionally biased region" description="Basic and acidic residues" evidence="7">
    <location>
        <begin position="79"/>
        <end position="94"/>
    </location>
</feature>
<gene>
    <name evidence="9" type="ORF">DM02DRAFT_564465</name>
</gene>
<dbReference type="FunFam" id="3.30.420.10:FF:000019">
    <property type="entry name" value="RNA exonuclease NEF-sp"/>
    <property type="match status" value="1"/>
</dbReference>
<evidence type="ECO:0000256" key="2">
    <source>
        <dbReference type="ARBA" id="ARBA00006357"/>
    </source>
</evidence>
<dbReference type="InterPro" id="IPR034922">
    <property type="entry name" value="REX1-like_exo"/>
</dbReference>
<dbReference type="InterPro" id="IPR047021">
    <property type="entry name" value="REXO1/3/4-like"/>
</dbReference>
<organism evidence="9 10">
    <name type="scientific">Periconia macrospinosa</name>
    <dbReference type="NCBI Taxonomy" id="97972"/>
    <lineage>
        <taxon>Eukaryota</taxon>
        <taxon>Fungi</taxon>
        <taxon>Dikarya</taxon>
        <taxon>Ascomycota</taxon>
        <taxon>Pezizomycotina</taxon>
        <taxon>Dothideomycetes</taxon>
        <taxon>Pleosporomycetidae</taxon>
        <taxon>Pleosporales</taxon>
        <taxon>Massarineae</taxon>
        <taxon>Periconiaceae</taxon>
        <taxon>Periconia</taxon>
    </lineage>
</organism>
<feature type="region of interest" description="Disordered" evidence="7">
    <location>
        <begin position="247"/>
        <end position="273"/>
    </location>
</feature>
<dbReference type="STRING" id="97972.A0A2V1DN15"/>
<accession>A0A2V1DN15</accession>
<dbReference type="Pfam" id="PF00929">
    <property type="entry name" value="RNase_T"/>
    <property type="match status" value="1"/>
</dbReference>
<dbReference type="InterPro" id="IPR013520">
    <property type="entry name" value="Ribonucl_H"/>
</dbReference>
<dbReference type="GO" id="GO:0004527">
    <property type="term" value="F:exonuclease activity"/>
    <property type="evidence" value="ECO:0007669"/>
    <property type="project" value="UniProtKB-KW"/>
</dbReference>
<dbReference type="InterPro" id="IPR012337">
    <property type="entry name" value="RNaseH-like_sf"/>
</dbReference>
<comment type="subcellular location">
    <subcellularLocation>
        <location evidence="1">Nucleus</location>
    </subcellularLocation>
</comment>